<keyword evidence="5" id="KW-0539">Nucleus</keyword>
<reference evidence="6" key="1">
    <citation type="submission" date="2020-05" db="EMBL/GenBank/DDBJ databases">
        <title>Phylogenomic resolution of chytrid fungi.</title>
        <authorList>
            <person name="Stajich J.E."/>
            <person name="Amses K."/>
            <person name="Simmons R."/>
            <person name="Seto K."/>
            <person name="Myers J."/>
            <person name="Bonds A."/>
            <person name="Quandt C.A."/>
            <person name="Barry K."/>
            <person name="Liu P."/>
            <person name="Grigoriev I."/>
            <person name="Longcore J.E."/>
            <person name="James T.Y."/>
        </authorList>
    </citation>
    <scope>NUCLEOTIDE SEQUENCE</scope>
    <source>
        <strain evidence="6">JEL0513</strain>
    </source>
</reference>
<keyword evidence="4" id="KW-0804">Transcription</keyword>
<evidence type="ECO:0000256" key="1">
    <source>
        <dbReference type="ARBA" id="ARBA00004123"/>
    </source>
</evidence>
<dbReference type="PANTHER" id="PTHR47338">
    <property type="entry name" value="ZN(II)2CYS6 TRANSCRIPTION FACTOR (EUROFUNG)-RELATED"/>
    <property type="match status" value="1"/>
</dbReference>
<evidence type="ECO:0000256" key="5">
    <source>
        <dbReference type="ARBA" id="ARBA00023242"/>
    </source>
</evidence>
<dbReference type="AlphaFoldDB" id="A0AAD5T7M4"/>
<evidence type="ECO:0000313" key="6">
    <source>
        <dbReference type="EMBL" id="KAJ3134864.1"/>
    </source>
</evidence>
<dbReference type="CDD" id="cd12148">
    <property type="entry name" value="fungal_TF_MHR"/>
    <property type="match status" value="1"/>
</dbReference>
<comment type="subcellular location">
    <subcellularLocation>
        <location evidence="1">Nucleus</location>
    </subcellularLocation>
</comment>
<evidence type="ECO:0000256" key="3">
    <source>
        <dbReference type="ARBA" id="ARBA00023015"/>
    </source>
</evidence>
<accession>A0AAD5T7M4</accession>
<evidence type="ECO:0000313" key="7">
    <source>
        <dbReference type="Proteomes" id="UP001211907"/>
    </source>
</evidence>
<evidence type="ECO:0000256" key="4">
    <source>
        <dbReference type="ARBA" id="ARBA00023163"/>
    </source>
</evidence>
<comment type="caution">
    <text evidence="6">The sequence shown here is derived from an EMBL/GenBank/DDBJ whole genome shotgun (WGS) entry which is preliminary data.</text>
</comment>
<gene>
    <name evidence="6" type="ORF">HK100_003259</name>
</gene>
<dbReference type="InterPro" id="IPR050815">
    <property type="entry name" value="TF_fung"/>
</dbReference>
<organism evidence="6 7">
    <name type="scientific">Physocladia obscura</name>
    <dbReference type="NCBI Taxonomy" id="109957"/>
    <lineage>
        <taxon>Eukaryota</taxon>
        <taxon>Fungi</taxon>
        <taxon>Fungi incertae sedis</taxon>
        <taxon>Chytridiomycota</taxon>
        <taxon>Chytridiomycota incertae sedis</taxon>
        <taxon>Chytridiomycetes</taxon>
        <taxon>Chytridiales</taxon>
        <taxon>Chytriomycetaceae</taxon>
        <taxon>Physocladia</taxon>
    </lineage>
</organism>
<sequence length="674" mass="75763">MACVYDFDDNTNAPNSSIYAETHSASTKNANDNDNSRNSNVDTIRAAADAEINQIPQLAIDVLGSASASVSSVSTLLSSASLLDRLVNAAVRPLADDDADNHKDDCDPPNYSLRGKLCLWNDAVEDPDMLPTMSDWAVLQHFVTTQPLLFRTSYSILDPLKIVEHFFQEPPELRLPYCAVAAHFQRPPLPPAKCFEYYERAKRAIIRQDTPTLKRVQGLHLITTFAYLNGQPAIALPLFHTAIRMIIYLKLDVDPDDSPWLASQNLSEYDKDCRRRAFWMFNCSSKIVRIGVGEAAMPYKLVPRGVKPMHFDVGKPAGLPLIPENVSPIVYLCPLLDLIQAIASESKKVPEAASNIFASPAFDNLEVELSTWAAMIPPSFRMTPQNLSRHLKSAERSGLMNLNLFHKTAICILHRQRFYLTAYMPLHSPIMTCENLNIILRSLNASMHCALEISRLNTSLFQTSRFDANAAEVQGPEQVILTPVYWKECVHMFFSLFEAAIVLWFFQCNTKRHWWSAFCLESKEREIALETEIRDAMDDILKSLTLLEALASGNEFKATGVSWSENNITDGIRPKRNMVTPMVNCVAAMIEEIDAKQAHKVEKVQNQAGLESVVLEMEILALGTVMTNLKQQKTDKHDPWIILGLLGAEVNGSFKLRAKNEEAWRLFWGHVEQI</sequence>
<protein>
    <recommendedName>
        <fullName evidence="8">Transcription factor domain-containing protein</fullName>
    </recommendedName>
</protein>
<dbReference type="GO" id="GO:0046872">
    <property type="term" value="F:metal ion binding"/>
    <property type="evidence" value="ECO:0007669"/>
    <property type="project" value="UniProtKB-KW"/>
</dbReference>
<dbReference type="PANTHER" id="PTHR47338:SF5">
    <property type="entry name" value="ZN(II)2CYS6 TRANSCRIPTION FACTOR (EUROFUNG)"/>
    <property type="match status" value="1"/>
</dbReference>
<dbReference type="Proteomes" id="UP001211907">
    <property type="component" value="Unassembled WGS sequence"/>
</dbReference>
<keyword evidence="7" id="KW-1185">Reference proteome</keyword>
<evidence type="ECO:0008006" key="8">
    <source>
        <dbReference type="Google" id="ProtNLM"/>
    </source>
</evidence>
<evidence type="ECO:0000256" key="2">
    <source>
        <dbReference type="ARBA" id="ARBA00022723"/>
    </source>
</evidence>
<dbReference type="GO" id="GO:0000981">
    <property type="term" value="F:DNA-binding transcription factor activity, RNA polymerase II-specific"/>
    <property type="evidence" value="ECO:0007669"/>
    <property type="project" value="InterPro"/>
</dbReference>
<name>A0AAD5T7M4_9FUNG</name>
<dbReference type="GO" id="GO:0005634">
    <property type="term" value="C:nucleus"/>
    <property type="evidence" value="ECO:0007669"/>
    <property type="project" value="UniProtKB-SubCell"/>
</dbReference>
<proteinExistence type="predicted"/>
<keyword evidence="3" id="KW-0805">Transcription regulation</keyword>
<keyword evidence="2" id="KW-0479">Metal-binding</keyword>
<dbReference type="EMBL" id="JADGJH010000180">
    <property type="protein sequence ID" value="KAJ3134864.1"/>
    <property type="molecule type" value="Genomic_DNA"/>
</dbReference>